<feature type="compositionally biased region" description="Polar residues" evidence="1">
    <location>
        <begin position="85"/>
        <end position="103"/>
    </location>
</feature>
<dbReference type="Pfam" id="PF06245">
    <property type="entry name" value="DUF1015"/>
    <property type="match status" value="1"/>
</dbReference>
<evidence type="ECO:0000313" key="2">
    <source>
        <dbReference type="EMBL" id="BBJ44767.1"/>
    </source>
</evidence>
<protein>
    <submittedName>
        <fullName evidence="2">Uncharacterized protein</fullName>
    </submittedName>
</protein>
<organism evidence="2 3">
    <name type="scientific">Streptomyces antimycoticus</name>
    <dbReference type="NCBI Taxonomy" id="68175"/>
    <lineage>
        <taxon>Bacteria</taxon>
        <taxon>Bacillati</taxon>
        <taxon>Actinomycetota</taxon>
        <taxon>Actinomycetes</taxon>
        <taxon>Kitasatosporales</taxon>
        <taxon>Streptomycetaceae</taxon>
        <taxon>Streptomyces</taxon>
        <taxon>Streptomyces violaceusniger group</taxon>
    </lineage>
</organism>
<evidence type="ECO:0000256" key="1">
    <source>
        <dbReference type="SAM" id="MobiDB-lite"/>
    </source>
</evidence>
<proteinExistence type="predicted"/>
<reference evidence="2 3" key="1">
    <citation type="journal article" date="2020" name="Int. J. Syst. Evol. Microbiol.">
        <title>Reclassification of Streptomyces castelarensis and Streptomyces sporoclivatus as later heterotypic synonyms of Streptomyces antimycoticus.</title>
        <authorList>
            <person name="Komaki H."/>
            <person name="Tamura T."/>
        </authorList>
    </citation>
    <scope>NUCLEOTIDE SEQUENCE [LARGE SCALE GENOMIC DNA]</scope>
    <source>
        <strain evidence="2 3">NBRC 100767</strain>
    </source>
</reference>
<dbReference type="PANTHER" id="PTHR36454">
    <property type="entry name" value="LMO2823 PROTEIN"/>
    <property type="match status" value="1"/>
</dbReference>
<gene>
    <name evidence="2" type="ORF">SSPO_074850</name>
</gene>
<feature type="region of interest" description="Disordered" evidence="1">
    <location>
        <begin position="83"/>
        <end position="103"/>
    </location>
</feature>
<accession>A0A499VF32</accession>
<sequence>MVVRPDGLRELETADPYNIVRLILPQADSPEARHRQAAETLRRWQADGVLAPDPEPALYVYEQRDGPTLQRGLIGALRLSPVRRASSSPTRRSCRMSSRTEPI</sequence>
<dbReference type="EMBL" id="AP019620">
    <property type="protein sequence ID" value="BBJ44767.1"/>
    <property type="molecule type" value="Genomic_DNA"/>
</dbReference>
<dbReference type="Proteomes" id="UP000463951">
    <property type="component" value="Chromosome"/>
</dbReference>
<dbReference type="PANTHER" id="PTHR36454:SF1">
    <property type="entry name" value="DUF1015 DOMAIN-CONTAINING PROTEIN"/>
    <property type="match status" value="1"/>
</dbReference>
<evidence type="ECO:0000313" key="3">
    <source>
        <dbReference type="Proteomes" id="UP000463951"/>
    </source>
</evidence>
<dbReference type="InterPro" id="IPR008323">
    <property type="entry name" value="UCP033563"/>
</dbReference>
<dbReference type="AlphaFoldDB" id="A0A499VF32"/>
<name>A0A499VF32_9ACTN</name>